<dbReference type="RefSeq" id="WP_166196022.1">
    <property type="nucleotide sequence ID" value="NZ_JAAOIV010000005.1"/>
</dbReference>
<evidence type="ECO:0000313" key="3">
    <source>
        <dbReference type="EMBL" id="NHN55842.1"/>
    </source>
</evidence>
<reference evidence="3" key="1">
    <citation type="submission" date="2020-03" db="EMBL/GenBank/DDBJ databases">
        <title>Draft sequencing of Calidifontibacter sp. DB0510.</title>
        <authorList>
            <person name="Kim D.-U."/>
        </authorList>
    </citation>
    <scope>NUCLEOTIDE SEQUENCE</scope>
    <source>
        <strain evidence="3">DB0510</strain>
    </source>
</reference>
<feature type="region of interest" description="Disordered" evidence="1">
    <location>
        <begin position="134"/>
        <end position="155"/>
    </location>
</feature>
<dbReference type="PROSITE" id="PS50943">
    <property type="entry name" value="HTH_CROC1"/>
    <property type="match status" value="1"/>
</dbReference>
<organism evidence="3 4">
    <name type="scientific">Metallococcus carri</name>
    <dbReference type="NCBI Taxonomy" id="1656884"/>
    <lineage>
        <taxon>Bacteria</taxon>
        <taxon>Bacillati</taxon>
        <taxon>Actinomycetota</taxon>
        <taxon>Actinomycetes</taxon>
        <taxon>Micrococcales</taxon>
        <taxon>Dermacoccaceae</taxon>
        <taxon>Metallococcus</taxon>
    </lineage>
</organism>
<sequence>MSAGSDDKPGSLADRLDLLFRTKHPAGSTEPGYQEVVDAIAAAGGPSVTAAYLYALRTGRRSNPHTELLTALARHFGVPVSYFLDEQDAEDLTGQLQLLVALRDSGAERLALRAHGLSDGSRQVLAAMVEQLRKAEGLPEDDEPALDAVPSSHQR</sequence>
<evidence type="ECO:0000313" key="4">
    <source>
        <dbReference type="Proteomes" id="UP000744769"/>
    </source>
</evidence>
<accession>A0A967B575</accession>
<dbReference type="InterPro" id="IPR001387">
    <property type="entry name" value="Cro/C1-type_HTH"/>
</dbReference>
<gene>
    <name evidence="3" type="ORF">G9U51_08645</name>
</gene>
<evidence type="ECO:0000256" key="1">
    <source>
        <dbReference type="SAM" id="MobiDB-lite"/>
    </source>
</evidence>
<dbReference type="Gene3D" id="1.10.260.40">
    <property type="entry name" value="lambda repressor-like DNA-binding domains"/>
    <property type="match status" value="1"/>
</dbReference>
<dbReference type="EMBL" id="JAAOIV010000005">
    <property type="protein sequence ID" value="NHN55842.1"/>
    <property type="molecule type" value="Genomic_DNA"/>
</dbReference>
<dbReference type="InterPro" id="IPR010982">
    <property type="entry name" value="Lambda_DNA-bd_dom_sf"/>
</dbReference>
<dbReference type="AlphaFoldDB" id="A0A967B575"/>
<dbReference type="SUPFAM" id="SSF47413">
    <property type="entry name" value="lambda repressor-like DNA-binding domains"/>
    <property type="match status" value="1"/>
</dbReference>
<protein>
    <submittedName>
        <fullName evidence="3">XRE family transcriptional regulator</fullName>
    </submittedName>
</protein>
<evidence type="ECO:0000259" key="2">
    <source>
        <dbReference type="PROSITE" id="PS50943"/>
    </source>
</evidence>
<keyword evidence="4" id="KW-1185">Reference proteome</keyword>
<proteinExistence type="predicted"/>
<name>A0A967B575_9MICO</name>
<comment type="caution">
    <text evidence="3">The sequence shown here is derived from an EMBL/GenBank/DDBJ whole genome shotgun (WGS) entry which is preliminary data.</text>
</comment>
<dbReference type="Proteomes" id="UP000744769">
    <property type="component" value="Unassembled WGS sequence"/>
</dbReference>
<dbReference type="GO" id="GO:0003677">
    <property type="term" value="F:DNA binding"/>
    <property type="evidence" value="ECO:0007669"/>
    <property type="project" value="InterPro"/>
</dbReference>
<feature type="domain" description="HTH cro/C1-type" evidence="2">
    <location>
        <begin position="48"/>
        <end position="83"/>
    </location>
</feature>